<accession>A0A183KAC9</accession>
<dbReference type="EMBL" id="UZAK01034765">
    <property type="protein sequence ID" value="VDP46799.1"/>
    <property type="molecule type" value="Genomic_DNA"/>
</dbReference>
<evidence type="ECO:0000313" key="1">
    <source>
        <dbReference type="EMBL" id="VDP46799.1"/>
    </source>
</evidence>
<dbReference type="AlphaFoldDB" id="A0A183KAC9"/>
<dbReference type="Proteomes" id="UP000279833">
    <property type="component" value="Unassembled WGS sequence"/>
</dbReference>
<dbReference type="WBParaSite" id="SCUD_0001196201-mRNA-1">
    <property type="protein sequence ID" value="SCUD_0001196201-mRNA-1"/>
    <property type="gene ID" value="SCUD_0001196201"/>
</dbReference>
<sequence length="175" mass="20057">MPLLTTRATIYLDAWNAGTMWETRGVFQIASEMSRYNMEVLGISKTHWTQVGKQRLASGELLLYCGYEGENAPHTQGVALMLSKQAQYALIGWESHGPMIIKASFKTKKEGISMDLLKEEETTMEDNWKGIEQALTPKCQEVLDWKKHHHKEWNLTETLDKIKERKNKKTAISNS</sequence>
<gene>
    <name evidence="1" type="ORF">SCUD_LOCUS11962</name>
</gene>
<proteinExistence type="predicted"/>
<name>A0A183KAC9_9TREM</name>
<protein>
    <submittedName>
        <fullName evidence="3">Flavodoxin-like domain-containing protein</fullName>
    </submittedName>
</protein>
<evidence type="ECO:0000313" key="2">
    <source>
        <dbReference type="Proteomes" id="UP000279833"/>
    </source>
</evidence>
<evidence type="ECO:0000313" key="3">
    <source>
        <dbReference type="WBParaSite" id="SCUD_0001196201-mRNA-1"/>
    </source>
</evidence>
<organism evidence="3">
    <name type="scientific">Schistosoma curassoni</name>
    <dbReference type="NCBI Taxonomy" id="6186"/>
    <lineage>
        <taxon>Eukaryota</taxon>
        <taxon>Metazoa</taxon>
        <taxon>Spiralia</taxon>
        <taxon>Lophotrochozoa</taxon>
        <taxon>Platyhelminthes</taxon>
        <taxon>Trematoda</taxon>
        <taxon>Digenea</taxon>
        <taxon>Strigeidida</taxon>
        <taxon>Schistosomatoidea</taxon>
        <taxon>Schistosomatidae</taxon>
        <taxon>Schistosoma</taxon>
    </lineage>
</organism>
<keyword evidence="2" id="KW-1185">Reference proteome</keyword>
<reference evidence="3" key="1">
    <citation type="submission" date="2016-06" db="UniProtKB">
        <authorList>
            <consortium name="WormBaseParasite"/>
        </authorList>
    </citation>
    <scope>IDENTIFICATION</scope>
</reference>
<reference evidence="1 2" key="2">
    <citation type="submission" date="2018-11" db="EMBL/GenBank/DDBJ databases">
        <authorList>
            <consortium name="Pathogen Informatics"/>
        </authorList>
    </citation>
    <scope>NUCLEOTIDE SEQUENCE [LARGE SCALE GENOMIC DNA]</scope>
    <source>
        <strain evidence="1">Dakar</strain>
        <strain evidence="2">Dakar, Senegal</strain>
    </source>
</reference>